<reference evidence="9" key="1">
    <citation type="submission" date="2020-05" db="EMBL/GenBank/DDBJ databases">
        <title>Genomic insights into acetone-butanol-ethanol (ABE) fermentation by sequencing solventogenic clostridia strains.</title>
        <authorList>
            <person name="Brown S."/>
        </authorList>
    </citation>
    <scope>NUCLEOTIDE SEQUENCE</scope>
    <source>
        <strain evidence="9">DJ126</strain>
    </source>
</reference>
<dbReference type="GO" id="GO:0003700">
    <property type="term" value="F:DNA-binding transcription factor activity"/>
    <property type="evidence" value="ECO:0007669"/>
    <property type="project" value="InterPro"/>
</dbReference>
<dbReference type="PANTHER" id="PTHR43280:SF2">
    <property type="entry name" value="HTH-TYPE TRANSCRIPTIONAL REGULATOR EXSA"/>
    <property type="match status" value="1"/>
</dbReference>
<organism evidence="9 10">
    <name type="scientific">Clostridium beijerinckii</name>
    <name type="common">Clostridium MP</name>
    <dbReference type="NCBI Taxonomy" id="1520"/>
    <lineage>
        <taxon>Bacteria</taxon>
        <taxon>Bacillati</taxon>
        <taxon>Bacillota</taxon>
        <taxon>Clostridia</taxon>
        <taxon>Eubacteriales</taxon>
        <taxon>Clostridiaceae</taxon>
        <taxon>Clostridium</taxon>
    </lineage>
</organism>
<dbReference type="Pfam" id="PF00072">
    <property type="entry name" value="Response_reg"/>
    <property type="match status" value="1"/>
</dbReference>
<comment type="caution">
    <text evidence="9">The sequence shown here is derived from an EMBL/GenBank/DDBJ whole genome shotgun (WGS) entry which is preliminary data.</text>
</comment>
<dbReference type="GO" id="GO:0043565">
    <property type="term" value="F:sequence-specific DNA binding"/>
    <property type="evidence" value="ECO:0007669"/>
    <property type="project" value="InterPro"/>
</dbReference>
<dbReference type="InterPro" id="IPR020449">
    <property type="entry name" value="Tscrpt_reg_AraC-type_HTH"/>
</dbReference>
<feature type="domain" description="Response regulatory" evidence="8">
    <location>
        <begin position="8"/>
        <end position="125"/>
    </location>
</feature>
<sequence length="253" mass="28998">MTNKITFSAIVVEDEKLIAKNIIKNIYRANENFEVVGTASNGKEALELIESFLPNIVLTDICMPVMDGLELSKFIFEKYPFIHCVIISGHSDFSYAKTAIRYGVSDYLLKPINLGELTTTLDTIEKNLLASQNDFKVDEFSYKKPNEIVELVTEYIKNNYHETIDLAALASHFGFSISYLTKIFTKYMNMTPSKFIKEYRINISKQLLWNFSLPISTVGDKVGYPDQFHFSKTFKQITGMSPSDYREQLKLIN</sequence>
<dbReference type="PROSITE" id="PS50110">
    <property type="entry name" value="RESPONSE_REGULATORY"/>
    <property type="match status" value="1"/>
</dbReference>
<dbReference type="InterPro" id="IPR018062">
    <property type="entry name" value="HTH_AraC-typ_CS"/>
</dbReference>
<dbReference type="SUPFAM" id="SSF46689">
    <property type="entry name" value="Homeodomain-like"/>
    <property type="match status" value="2"/>
</dbReference>
<dbReference type="SMART" id="SM00448">
    <property type="entry name" value="REC"/>
    <property type="match status" value="1"/>
</dbReference>
<evidence type="ECO:0000256" key="5">
    <source>
        <dbReference type="ARBA" id="ARBA00024867"/>
    </source>
</evidence>
<dbReference type="Gene3D" id="1.10.10.60">
    <property type="entry name" value="Homeodomain-like"/>
    <property type="match status" value="2"/>
</dbReference>
<evidence type="ECO:0000256" key="3">
    <source>
        <dbReference type="ARBA" id="ARBA00023125"/>
    </source>
</evidence>
<keyword evidence="2" id="KW-0805">Transcription regulation</keyword>
<dbReference type="PROSITE" id="PS00041">
    <property type="entry name" value="HTH_ARAC_FAMILY_1"/>
    <property type="match status" value="1"/>
</dbReference>
<keyword evidence="6" id="KW-0597">Phosphoprotein</keyword>
<evidence type="ECO:0000313" key="9">
    <source>
        <dbReference type="EMBL" id="NRV10539.1"/>
    </source>
</evidence>
<protein>
    <recommendedName>
        <fullName evidence="1">Stage 0 sporulation protein A homolog</fullName>
    </recommendedName>
</protein>
<dbReference type="PRINTS" id="PR00032">
    <property type="entry name" value="HTHARAC"/>
</dbReference>
<evidence type="ECO:0000256" key="4">
    <source>
        <dbReference type="ARBA" id="ARBA00023163"/>
    </source>
</evidence>
<evidence type="ECO:0000259" key="7">
    <source>
        <dbReference type="PROSITE" id="PS01124"/>
    </source>
</evidence>
<dbReference type="EMBL" id="JABSXK010000001">
    <property type="protein sequence ID" value="NRV10539.1"/>
    <property type="molecule type" value="Genomic_DNA"/>
</dbReference>
<dbReference type="RefSeq" id="WP_065419037.1">
    <property type="nucleotide sequence ID" value="NZ_CP016090.1"/>
</dbReference>
<dbReference type="GO" id="GO:0000160">
    <property type="term" value="P:phosphorelay signal transduction system"/>
    <property type="evidence" value="ECO:0007669"/>
    <property type="project" value="InterPro"/>
</dbReference>
<dbReference type="SMART" id="SM00342">
    <property type="entry name" value="HTH_ARAC"/>
    <property type="match status" value="1"/>
</dbReference>
<proteinExistence type="predicted"/>
<dbReference type="InterPro" id="IPR009057">
    <property type="entry name" value="Homeodomain-like_sf"/>
</dbReference>
<keyword evidence="3" id="KW-0238">DNA-binding</keyword>
<dbReference type="CDD" id="cd17536">
    <property type="entry name" value="REC_YesN-like"/>
    <property type="match status" value="1"/>
</dbReference>
<feature type="modified residue" description="4-aspartylphosphate" evidence="6">
    <location>
        <position position="60"/>
    </location>
</feature>
<dbReference type="PROSITE" id="PS01124">
    <property type="entry name" value="HTH_ARAC_FAMILY_2"/>
    <property type="match status" value="1"/>
</dbReference>
<comment type="function">
    <text evidence="5">May play the central regulatory role in sporulation. It may be an element of the effector pathway responsible for the activation of sporulation genes in response to nutritional stress. Spo0A may act in concert with spo0H (a sigma factor) to control the expression of some genes that are critical to the sporulation process.</text>
</comment>
<evidence type="ECO:0000256" key="2">
    <source>
        <dbReference type="ARBA" id="ARBA00023015"/>
    </source>
</evidence>
<gene>
    <name evidence="9" type="ORF">DFH45_003502</name>
</gene>
<dbReference type="InterPro" id="IPR018060">
    <property type="entry name" value="HTH_AraC"/>
</dbReference>
<dbReference type="Pfam" id="PF12833">
    <property type="entry name" value="HTH_18"/>
    <property type="match status" value="1"/>
</dbReference>
<feature type="domain" description="HTH araC/xylS-type" evidence="7">
    <location>
        <begin position="150"/>
        <end position="248"/>
    </location>
</feature>
<dbReference type="SUPFAM" id="SSF52172">
    <property type="entry name" value="CheY-like"/>
    <property type="match status" value="1"/>
</dbReference>
<accession>A0A1B9BFQ3</accession>
<dbReference type="Gene3D" id="3.40.50.2300">
    <property type="match status" value="1"/>
</dbReference>
<dbReference type="InterPro" id="IPR001789">
    <property type="entry name" value="Sig_transdc_resp-reg_receiver"/>
</dbReference>
<evidence type="ECO:0000259" key="8">
    <source>
        <dbReference type="PROSITE" id="PS50110"/>
    </source>
</evidence>
<keyword evidence="4" id="KW-0804">Transcription</keyword>
<dbReference type="PANTHER" id="PTHR43280">
    <property type="entry name" value="ARAC-FAMILY TRANSCRIPTIONAL REGULATOR"/>
    <property type="match status" value="1"/>
</dbReference>
<evidence type="ECO:0000313" key="10">
    <source>
        <dbReference type="Proteomes" id="UP000821656"/>
    </source>
</evidence>
<name>A0A1B9BFQ3_CLOBE</name>
<dbReference type="Proteomes" id="UP000821656">
    <property type="component" value="Unassembled WGS sequence"/>
</dbReference>
<evidence type="ECO:0000256" key="1">
    <source>
        <dbReference type="ARBA" id="ARBA00018672"/>
    </source>
</evidence>
<dbReference type="InterPro" id="IPR011006">
    <property type="entry name" value="CheY-like_superfamily"/>
</dbReference>
<evidence type="ECO:0000256" key="6">
    <source>
        <dbReference type="PROSITE-ProRule" id="PRU00169"/>
    </source>
</evidence>
<dbReference type="AlphaFoldDB" id="A0A1B9BFQ3"/>